<evidence type="ECO:0000313" key="7">
    <source>
        <dbReference type="EMBL" id="TYR37839.1"/>
    </source>
</evidence>
<dbReference type="GO" id="GO:0016987">
    <property type="term" value="F:sigma factor activity"/>
    <property type="evidence" value="ECO:0007669"/>
    <property type="project" value="UniProtKB-KW"/>
</dbReference>
<dbReference type="NCBIfam" id="TIGR02937">
    <property type="entry name" value="sigma70-ECF"/>
    <property type="match status" value="1"/>
</dbReference>
<dbReference type="InterPro" id="IPR039425">
    <property type="entry name" value="RNA_pol_sigma-70-like"/>
</dbReference>
<keyword evidence="4" id="KW-0804">Transcription</keyword>
<feature type="domain" description="RNA polymerase sigma-70 region 2" evidence="5">
    <location>
        <begin position="35"/>
        <end position="101"/>
    </location>
</feature>
<keyword evidence="2" id="KW-0805">Transcription regulation</keyword>
<proteinExistence type="inferred from homology"/>
<comment type="caution">
    <text evidence="7">The sequence shown here is derived from an EMBL/GenBank/DDBJ whole genome shotgun (WGS) entry which is preliminary data.</text>
</comment>
<name>A0A5D4HDF5_9SPHI</name>
<dbReference type="SUPFAM" id="SSF88946">
    <property type="entry name" value="Sigma2 domain of RNA polymerase sigma factors"/>
    <property type="match status" value="1"/>
</dbReference>
<dbReference type="InterPro" id="IPR013249">
    <property type="entry name" value="RNA_pol_sigma70_r4_t2"/>
</dbReference>
<evidence type="ECO:0000256" key="2">
    <source>
        <dbReference type="ARBA" id="ARBA00023015"/>
    </source>
</evidence>
<feature type="domain" description="RNA polymerase sigma factor 70 region 4 type 2" evidence="6">
    <location>
        <begin position="132"/>
        <end position="184"/>
    </location>
</feature>
<sequence>MTFYTLNLTNKQTYDQEKTLLLALKQGNEAAFDQIYETYKHRIFHNLKRMIKIPEVVNELHQDIFLKLWQYRARIDENQPLASYLFTIAKNVAIDFYKKAEKEQQLKENLLRHMELQQDDIENYIRHNETKELLEKLINKLPAQRQKVFRLIKLENQTYEYAATHFGVSVGTIKDHMAKAIRFLQTEFKKDEFHLLVLAIASSILL</sequence>
<evidence type="ECO:0000256" key="3">
    <source>
        <dbReference type="ARBA" id="ARBA00023082"/>
    </source>
</evidence>
<protein>
    <submittedName>
        <fullName evidence="7">Sigma-70 family RNA polymerase sigma factor</fullName>
    </submittedName>
</protein>
<dbReference type="Gene3D" id="1.10.1740.10">
    <property type="match status" value="1"/>
</dbReference>
<dbReference type="Pfam" id="PF08281">
    <property type="entry name" value="Sigma70_r4_2"/>
    <property type="match status" value="1"/>
</dbReference>
<keyword evidence="3" id="KW-0731">Sigma factor</keyword>
<evidence type="ECO:0000256" key="4">
    <source>
        <dbReference type="ARBA" id="ARBA00023163"/>
    </source>
</evidence>
<evidence type="ECO:0000256" key="1">
    <source>
        <dbReference type="ARBA" id="ARBA00010641"/>
    </source>
</evidence>
<dbReference type="GO" id="GO:0003677">
    <property type="term" value="F:DNA binding"/>
    <property type="evidence" value="ECO:0007669"/>
    <property type="project" value="InterPro"/>
</dbReference>
<dbReference type="InterPro" id="IPR036388">
    <property type="entry name" value="WH-like_DNA-bd_sf"/>
</dbReference>
<gene>
    <name evidence="7" type="ORF">FXV77_00690</name>
</gene>
<keyword evidence="8" id="KW-1185">Reference proteome</keyword>
<accession>A0A5D4HDF5</accession>
<dbReference type="InterPro" id="IPR007627">
    <property type="entry name" value="RNA_pol_sigma70_r2"/>
</dbReference>
<evidence type="ECO:0000313" key="8">
    <source>
        <dbReference type="Proteomes" id="UP000322362"/>
    </source>
</evidence>
<dbReference type="EMBL" id="VTAV01000001">
    <property type="protein sequence ID" value="TYR37839.1"/>
    <property type="molecule type" value="Genomic_DNA"/>
</dbReference>
<evidence type="ECO:0000259" key="5">
    <source>
        <dbReference type="Pfam" id="PF04542"/>
    </source>
</evidence>
<dbReference type="AlphaFoldDB" id="A0A5D4HDF5"/>
<organism evidence="7 8">
    <name type="scientific">Sphingobacterium phlebotomi</name>
    <dbReference type="NCBI Taxonomy" id="2605433"/>
    <lineage>
        <taxon>Bacteria</taxon>
        <taxon>Pseudomonadati</taxon>
        <taxon>Bacteroidota</taxon>
        <taxon>Sphingobacteriia</taxon>
        <taxon>Sphingobacteriales</taxon>
        <taxon>Sphingobacteriaceae</taxon>
        <taxon>Sphingobacterium</taxon>
    </lineage>
</organism>
<dbReference type="SUPFAM" id="SSF88659">
    <property type="entry name" value="Sigma3 and sigma4 domains of RNA polymerase sigma factors"/>
    <property type="match status" value="1"/>
</dbReference>
<dbReference type="InterPro" id="IPR014284">
    <property type="entry name" value="RNA_pol_sigma-70_dom"/>
</dbReference>
<reference evidence="7 8" key="1">
    <citation type="submission" date="2019-08" db="EMBL/GenBank/DDBJ databases">
        <title>Phlebobacter frassis gen. nov. sp. nov., a new member of family Sphingobacteriaceae isolated from sand fly rearing media.</title>
        <authorList>
            <person name="Kakumanu M.L."/>
            <person name="Marayati B.F."/>
            <person name="Wada-Katsumata A."/>
            <person name="Wasserberg G."/>
            <person name="Schal C."/>
            <person name="Apperson C.S."/>
            <person name="Ponnusamy L."/>
        </authorList>
    </citation>
    <scope>NUCLEOTIDE SEQUENCE [LARGE SCALE GENOMIC DNA]</scope>
    <source>
        <strain evidence="7 8">SSI9</strain>
    </source>
</reference>
<dbReference type="PANTHER" id="PTHR43133">
    <property type="entry name" value="RNA POLYMERASE ECF-TYPE SIGMA FACTO"/>
    <property type="match status" value="1"/>
</dbReference>
<dbReference type="Gene3D" id="1.10.10.10">
    <property type="entry name" value="Winged helix-like DNA-binding domain superfamily/Winged helix DNA-binding domain"/>
    <property type="match status" value="1"/>
</dbReference>
<dbReference type="GO" id="GO:0006352">
    <property type="term" value="P:DNA-templated transcription initiation"/>
    <property type="evidence" value="ECO:0007669"/>
    <property type="project" value="InterPro"/>
</dbReference>
<evidence type="ECO:0000259" key="6">
    <source>
        <dbReference type="Pfam" id="PF08281"/>
    </source>
</evidence>
<comment type="similarity">
    <text evidence="1">Belongs to the sigma-70 factor family. ECF subfamily.</text>
</comment>
<dbReference type="PANTHER" id="PTHR43133:SF46">
    <property type="entry name" value="RNA POLYMERASE SIGMA-70 FACTOR ECF SUBFAMILY"/>
    <property type="match status" value="1"/>
</dbReference>
<dbReference type="Proteomes" id="UP000322362">
    <property type="component" value="Unassembled WGS sequence"/>
</dbReference>
<dbReference type="InterPro" id="IPR013324">
    <property type="entry name" value="RNA_pol_sigma_r3/r4-like"/>
</dbReference>
<dbReference type="Pfam" id="PF04542">
    <property type="entry name" value="Sigma70_r2"/>
    <property type="match status" value="1"/>
</dbReference>
<dbReference type="InterPro" id="IPR013325">
    <property type="entry name" value="RNA_pol_sigma_r2"/>
</dbReference>